<evidence type="ECO:0000313" key="4">
    <source>
        <dbReference type="Proteomes" id="UP000278222"/>
    </source>
</evidence>
<name>A0A3N1L0K9_9PROT</name>
<protein>
    <submittedName>
        <fullName evidence="3">Uncharacterized protein YjiS (DUF1127 family)</fullName>
    </submittedName>
</protein>
<sequence>MNTMMSIQEVEAKARQMRAEAFGRTLSGIARLTLAAPRKIGKLLGAWSVQRRAYNELMSLDDRQLRDMGLARSEIPAVVAGTFAPDSFRVEPAAGSTAQGANANELKQADLRRVA</sequence>
<feature type="domain" description="YjiS-like" evidence="2">
    <location>
        <begin position="43"/>
        <end position="75"/>
    </location>
</feature>
<gene>
    <name evidence="3" type="ORF">EDC65_3476</name>
</gene>
<dbReference type="InterPro" id="IPR009506">
    <property type="entry name" value="YjiS-like"/>
</dbReference>
<accession>A0A3N1L0K9</accession>
<dbReference type="AlphaFoldDB" id="A0A3N1L0K9"/>
<reference evidence="3 4" key="1">
    <citation type="submission" date="2018-11" db="EMBL/GenBank/DDBJ databases">
        <title>Genomic Encyclopedia of Type Strains, Phase IV (KMG-IV): sequencing the most valuable type-strain genomes for metagenomic binning, comparative biology and taxonomic classification.</title>
        <authorList>
            <person name="Goeker M."/>
        </authorList>
    </citation>
    <scope>NUCLEOTIDE SEQUENCE [LARGE SCALE GENOMIC DNA]</scope>
    <source>
        <strain evidence="3 4">DSM 5900</strain>
    </source>
</reference>
<organism evidence="3 4">
    <name type="scientific">Stella humosa</name>
    <dbReference type="NCBI Taxonomy" id="94"/>
    <lineage>
        <taxon>Bacteria</taxon>
        <taxon>Pseudomonadati</taxon>
        <taxon>Pseudomonadota</taxon>
        <taxon>Alphaproteobacteria</taxon>
        <taxon>Rhodospirillales</taxon>
        <taxon>Stellaceae</taxon>
        <taxon>Stella</taxon>
    </lineage>
</organism>
<proteinExistence type="predicted"/>
<evidence type="ECO:0000256" key="1">
    <source>
        <dbReference type="SAM" id="MobiDB-lite"/>
    </source>
</evidence>
<keyword evidence="4" id="KW-1185">Reference proteome</keyword>
<dbReference type="Pfam" id="PF06568">
    <property type="entry name" value="YjiS-like"/>
    <property type="match status" value="1"/>
</dbReference>
<dbReference type="RefSeq" id="WP_246782841.1">
    <property type="nucleotide sequence ID" value="NZ_AP019700.1"/>
</dbReference>
<evidence type="ECO:0000313" key="3">
    <source>
        <dbReference type="EMBL" id="ROP84128.1"/>
    </source>
</evidence>
<dbReference type="Proteomes" id="UP000278222">
    <property type="component" value="Unassembled WGS sequence"/>
</dbReference>
<dbReference type="EMBL" id="RJKX01000015">
    <property type="protein sequence ID" value="ROP84128.1"/>
    <property type="molecule type" value="Genomic_DNA"/>
</dbReference>
<feature type="region of interest" description="Disordered" evidence="1">
    <location>
        <begin position="91"/>
        <end position="115"/>
    </location>
</feature>
<evidence type="ECO:0000259" key="2">
    <source>
        <dbReference type="Pfam" id="PF06568"/>
    </source>
</evidence>
<comment type="caution">
    <text evidence="3">The sequence shown here is derived from an EMBL/GenBank/DDBJ whole genome shotgun (WGS) entry which is preliminary data.</text>
</comment>